<dbReference type="Proteomes" id="UP001432027">
    <property type="component" value="Unassembled WGS sequence"/>
</dbReference>
<feature type="non-terminal residue" evidence="2">
    <location>
        <position position="155"/>
    </location>
</feature>
<gene>
    <name evidence="2" type="ORF">PENTCL1PPCAC_4986</name>
</gene>
<dbReference type="AlphaFoldDB" id="A0AAV5SHG2"/>
<feature type="region of interest" description="Disordered" evidence="1">
    <location>
        <begin position="124"/>
        <end position="155"/>
    </location>
</feature>
<proteinExistence type="predicted"/>
<sequence>EVSNMNAHGRKSCMWSIRRNKHEKIQKDLKKWRNKASKEDVECIKNGGVEDERAVKAIAPEEYRKRYADVAKQTAQRSLNECYGRKDKVSHPYSRNVVKTEFLREFPTILKKKVPVSRVVPSDWRTAPADNRHGNGMSSDRWTGSGMDENGSGMD</sequence>
<reference evidence="2" key="1">
    <citation type="submission" date="2023-10" db="EMBL/GenBank/DDBJ databases">
        <title>Genome assembly of Pristionchus species.</title>
        <authorList>
            <person name="Yoshida K."/>
            <person name="Sommer R.J."/>
        </authorList>
    </citation>
    <scope>NUCLEOTIDE SEQUENCE</scope>
    <source>
        <strain evidence="2">RS0144</strain>
    </source>
</reference>
<organism evidence="2 3">
    <name type="scientific">Pristionchus entomophagus</name>
    <dbReference type="NCBI Taxonomy" id="358040"/>
    <lineage>
        <taxon>Eukaryota</taxon>
        <taxon>Metazoa</taxon>
        <taxon>Ecdysozoa</taxon>
        <taxon>Nematoda</taxon>
        <taxon>Chromadorea</taxon>
        <taxon>Rhabditida</taxon>
        <taxon>Rhabditina</taxon>
        <taxon>Diplogasteromorpha</taxon>
        <taxon>Diplogasteroidea</taxon>
        <taxon>Neodiplogasteridae</taxon>
        <taxon>Pristionchus</taxon>
    </lineage>
</organism>
<comment type="caution">
    <text evidence="2">The sequence shown here is derived from an EMBL/GenBank/DDBJ whole genome shotgun (WGS) entry which is preliminary data.</text>
</comment>
<dbReference type="EMBL" id="BTSX01000002">
    <property type="protein sequence ID" value="GMS82811.1"/>
    <property type="molecule type" value="Genomic_DNA"/>
</dbReference>
<name>A0AAV5SHG2_9BILA</name>
<feature type="non-terminal residue" evidence="2">
    <location>
        <position position="1"/>
    </location>
</feature>
<protein>
    <submittedName>
        <fullName evidence="2">Uncharacterized protein</fullName>
    </submittedName>
</protein>
<evidence type="ECO:0000256" key="1">
    <source>
        <dbReference type="SAM" id="MobiDB-lite"/>
    </source>
</evidence>
<evidence type="ECO:0000313" key="2">
    <source>
        <dbReference type="EMBL" id="GMS82811.1"/>
    </source>
</evidence>
<evidence type="ECO:0000313" key="3">
    <source>
        <dbReference type="Proteomes" id="UP001432027"/>
    </source>
</evidence>
<keyword evidence="3" id="KW-1185">Reference proteome</keyword>
<accession>A0AAV5SHG2</accession>